<keyword evidence="5" id="KW-0378">Hydrolase</keyword>
<evidence type="ECO:0000256" key="6">
    <source>
        <dbReference type="ARBA" id="ARBA00022842"/>
    </source>
</evidence>
<keyword evidence="4" id="KW-0479">Metal-binding</keyword>
<dbReference type="Proteomes" id="UP000290189">
    <property type="component" value="Unassembled WGS sequence"/>
</dbReference>
<dbReference type="PANTHER" id="PTHR10286">
    <property type="entry name" value="INORGANIC PYROPHOSPHATASE"/>
    <property type="match status" value="1"/>
</dbReference>
<organism evidence="7 8">
    <name type="scientific">Plasmodiophora brassicae</name>
    <name type="common">Clubroot disease agent</name>
    <dbReference type="NCBI Taxonomy" id="37360"/>
    <lineage>
        <taxon>Eukaryota</taxon>
        <taxon>Sar</taxon>
        <taxon>Rhizaria</taxon>
        <taxon>Endomyxa</taxon>
        <taxon>Phytomyxea</taxon>
        <taxon>Plasmodiophorida</taxon>
        <taxon>Plasmodiophoridae</taxon>
        <taxon>Plasmodiophora</taxon>
    </lineage>
</organism>
<evidence type="ECO:0000256" key="5">
    <source>
        <dbReference type="ARBA" id="ARBA00022801"/>
    </source>
</evidence>
<evidence type="ECO:0000313" key="8">
    <source>
        <dbReference type="Proteomes" id="UP000290189"/>
    </source>
</evidence>
<comment type="cofactor">
    <cofactor evidence="1">
        <name>Mg(2+)</name>
        <dbReference type="ChEBI" id="CHEBI:18420"/>
    </cofactor>
</comment>
<proteinExistence type="inferred from homology"/>
<dbReference type="SUPFAM" id="SSF50324">
    <property type="entry name" value="Inorganic pyrophosphatase"/>
    <property type="match status" value="1"/>
</dbReference>
<dbReference type="InterPro" id="IPR008162">
    <property type="entry name" value="Pyrophosphatase"/>
</dbReference>
<evidence type="ECO:0000313" key="7">
    <source>
        <dbReference type="EMBL" id="SPQ95095.1"/>
    </source>
</evidence>
<accession>A0A3P3Y4J2</accession>
<geneLocation type="mitochondrion" evidence="7"/>
<dbReference type="EMBL" id="OVEO01000003">
    <property type="protein sequence ID" value="SPQ95095.1"/>
    <property type="molecule type" value="Genomic_DNA"/>
</dbReference>
<keyword evidence="7" id="KW-0496">Mitochondrion</keyword>
<dbReference type="GO" id="GO:0006796">
    <property type="term" value="P:phosphate-containing compound metabolic process"/>
    <property type="evidence" value="ECO:0007669"/>
    <property type="project" value="InterPro"/>
</dbReference>
<dbReference type="GO" id="GO:0004427">
    <property type="term" value="F:inorganic diphosphate phosphatase activity"/>
    <property type="evidence" value="ECO:0007669"/>
    <property type="project" value="UniProtKB-EC"/>
</dbReference>
<keyword evidence="6" id="KW-0460">Magnesium</keyword>
<dbReference type="GO" id="GO:0000287">
    <property type="term" value="F:magnesium ion binding"/>
    <property type="evidence" value="ECO:0007669"/>
    <property type="project" value="InterPro"/>
</dbReference>
<evidence type="ECO:0000256" key="1">
    <source>
        <dbReference type="ARBA" id="ARBA00001946"/>
    </source>
</evidence>
<dbReference type="EC" id="3.6.1.1" evidence="3"/>
<dbReference type="PROSITE" id="PS00387">
    <property type="entry name" value="PPASE"/>
    <property type="match status" value="1"/>
</dbReference>
<dbReference type="InterPro" id="IPR036649">
    <property type="entry name" value="Pyrophosphatase_sf"/>
</dbReference>
<evidence type="ECO:0000256" key="2">
    <source>
        <dbReference type="ARBA" id="ARBA00006220"/>
    </source>
</evidence>
<evidence type="ECO:0000256" key="3">
    <source>
        <dbReference type="ARBA" id="ARBA00012146"/>
    </source>
</evidence>
<dbReference type="GO" id="GO:0005737">
    <property type="term" value="C:cytoplasm"/>
    <property type="evidence" value="ECO:0007669"/>
    <property type="project" value="InterPro"/>
</dbReference>
<sequence>MGKNRDRRSAGEQAASQQRIQALAPTMRIRRLALFLACRPGAVSGYLTGHAVRTRARASLRRRRAMLRQGVRRGARRPGWWRSLSTVWGTAEDGAAGSYKYRLFVTRAGQRVSAWHDIPLFSSGPLLLNYVNEIPKGTRRKMEISKDDDMNPIRQDINKAGELREFKIGDIPFNYGALPQTWEDPQWVHPDARCGGDDDPLDAVEVSETPMAYGEIATVHVLGIVGLIDQNEADWKVIVRKVPEESSGGADAGAPVPEANLDAIREFFSTYKIAEGYPIKNKLLFDGRLMPADYALDIIREAHHHWHQIRPGCKKAACSRQ</sequence>
<dbReference type="Gene3D" id="3.90.80.10">
    <property type="entry name" value="Inorganic pyrophosphatase"/>
    <property type="match status" value="1"/>
</dbReference>
<reference evidence="7 8" key="1">
    <citation type="submission" date="2018-03" db="EMBL/GenBank/DDBJ databases">
        <authorList>
            <person name="Fogelqvist J."/>
        </authorList>
    </citation>
    <scope>NUCLEOTIDE SEQUENCE [LARGE SCALE GENOMIC DNA]</scope>
</reference>
<dbReference type="AlphaFoldDB" id="A0A3P3Y4J2"/>
<name>A0A3P3Y4J2_PLABS</name>
<protein>
    <recommendedName>
        <fullName evidence="3">inorganic diphosphatase</fullName>
        <ecNumber evidence="3">3.6.1.1</ecNumber>
    </recommendedName>
</protein>
<evidence type="ECO:0000256" key="4">
    <source>
        <dbReference type="ARBA" id="ARBA00022723"/>
    </source>
</evidence>
<gene>
    <name evidence="7" type="ORF">PLBR_LOCUS2310</name>
</gene>
<dbReference type="Pfam" id="PF00719">
    <property type="entry name" value="Pyrophosphatase"/>
    <property type="match status" value="1"/>
</dbReference>
<comment type="similarity">
    <text evidence="2">Belongs to the PPase family.</text>
</comment>